<evidence type="ECO:0000313" key="1">
    <source>
        <dbReference type="EMBL" id="KAJ7723480.1"/>
    </source>
</evidence>
<dbReference type="EMBL" id="JARJLG010000246">
    <property type="protein sequence ID" value="KAJ7723480.1"/>
    <property type="molecule type" value="Genomic_DNA"/>
</dbReference>
<accession>A0AAD7MLU2</accession>
<proteinExistence type="predicted"/>
<dbReference type="AlphaFoldDB" id="A0AAD7MLU2"/>
<reference evidence="1" key="1">
    <citation type="submission" date="2023-03" db="EMBL/GenBank/DDBJ databases">
        <title>Massive genome expansion in bonnet fungi (Mycena s.s.) driven by repeated elements and novel gene families across ecological guilds.</title>
        <authorList>
            <consortium name="Lawrence Berkeley National Laboratory"/>
            <person name="Harder C.B."/>
            <person name="Miyauchi S."/>
            <person name="Viragh M."/>
            <person name="Kuo A."/>
            <person name="Thoen E."/>
            <person name="Andreopoulos B."/>
            <person name="Lu D."/>
            <person name="Skrede I."/>
            <person name="Drula E."/>
            <person name="Henrissat B."/>
            <person name="Morin E."/>
            <person name="Kohler A."/>
            <person name="Barry K."/>
            <person name="LaButti K."/>
            <person name="Morin E."/>
            <person name="Salamov A."/>
            <person name="Lipzen A."/>
            <person name="Mereny Z."/>
            <person name="Hegedus B."/>
            <person name="Baldrian P."/>
            <person name="Stursova M."/>
            <person name="Weitz H."/>
            <person name="Taylor A."/>
            <person name="Grigoriev I.V."/>
            <person name="Nagy L.G."/>
            <person name="Martin F."/>
            <person name="Kauserud H."/>
        </authorList>
    </citation>
    <scope>NUCLEOTIDE SEQUENCE</scope>
    <source>
        <strain evidence="1">CBHHK188m</strain>
    </source>
</reference>
<keyword evidence="2" id="KW-1185">Reference proteome</keyword>
<comment type="caution">
    <text evidence="1">The sequence shown here is derived from an EMBL/GenBank/DDBJ whole genome shotgun (WGS) entry which is preliminary data.</text>
</comment>
<gene>
    <name evidence="1" type="ORF">DFH07DRAFT_783523</name>
</gene>
<sequence length="218" mass="23929">MRIKILTTPNTDLLIASEPATIPTVFEHSKCLPHYTSKSMHCGTHLSSAPPRASRRILHILLLSGYLINIISKPFGDTSGSHNNNIQLAGGPFESVPTRLKEVQKGLVPSIFAINEVINRGIQDIFLQYECYLGSVKFVAKIQEFSLGAIARAPGNHMSFTYVVGSIQPLPLDIFFVPSHVIATGALGGTCSNGNGVAWHKKLPRDTGYMFKDLFKYF</sequence>
<organism evidence="1 2">
    <name type="scientific">Mycena maculata</name>
    <dbReference type="NCBI Taxonomy" id="230809"/>
    <lineage>
        <taxon>Eukaryota</taxon>
        <taxon>Fungi</taxon>
        <taxon>Dikarya</taxon>
        <taxon>Basidiomycota</taxon>
        <taxon>Agaricomycotina</taxon>
        <taxon>Agaricomycetes</taxon>
        <taxon>Agaricomycetidae</taxon>
        <taxon>Agaricales</taxon>
        <taxon>Marasmiineae</taxon>
        <taxon>Mycenaceae</taxon>
        <taxon>Mycena</taxon>
    </lineage>
</organism>
<protein>
    <submittedName>
        <fullName evidence="1">Uncharacterized protein</fullName>
    </submittedName>
</protein>
<name>A0AAD7MLU2_9AGAR</name>
<dbReference type="Proteomes" id="UP001215280">
    <property type="component" value="Unassembled WGS sequence"/>
</dbReference>
<evidence type="ECO:0000313" key="2">
    <source>
        <dbReference type="Proteomes" id="UP001215280"/>
    </source>
</evidence>